<sequence>MRSRVCGGVEMAAGGEGGAGARAGDRCGPGTALVPAASARTGTWLRSLAPVASLFQGAELLRGRASLSRGAELLRGHASLFRGAELLRGHAPAIEHGYMKVPETVALTLVLGRDPMRGRKALC</sequence>
<evidence type="ECO:0000313" key="1">
    <source>
        <dbReference type="EMBL" id="KAF6460487.1"/>
    </source>
</evidence>
<gene>
    <name evidence="1" type="ORF">HJG59_011405</name>
</gene>
<evidence type="ECO:0000313" key="2">
    <source>
        <dbReference type="Proteomes" id="UP000550707"/>
    </source>
</evidence>
<organism evidence="1 2">
    <name type="scientific">Molossus molossus</name>
    <name type="common">Pallas' mastiff bat</name>
    <name type="synonym">Vespertilio molossus</name>
    <dbReference type="NCBI Taxonomy" id="27622"/>
    <lineage>
        <taxon>Eukaryota</taxon>
        <taxon>Metazoa</taxon>
        <taxon>Chordata</taxon>
        <taxon>Craniata</taxon>
        <taxon>Vertebrata</taxon>
        <taxon>Euteleostomi</taxon>
        <taxon>Mammalia</taxon>
        <taxon>Eutheria</taxon>
        <taxon>Laurasiatheria</taxon>
        <taxon>Chiroptera</taxon>
        <taxon>Yangochiroptera</taxon>
        <taxon>Molossidae</taxon>
        <taxon>Molossus</taxon>
    </lineage>
</organism>
<dbReference type="AlphaFoldDB" id="A0A7J8GKN0"/>
<accession>A0A7J8GKN0</accession>
<reference evidence="1 2" key="1">
    <citation type="journal article" date="2020" name="Nature">
        <title>Six reference-quality genomes reveal evolution of bat adaptations.</title>
        <authorList>
            <person name="Jebb D."/>
            <person name="Huang Z."/>
            <person name="Pippel M."/>
            <person name="Hughes G.M."/>
            <person name="Lavrichenko K."/>
            <person name="Devanna P."/>
            <person name="Winkler S."/>
            <person name="Jermiin L.S."/>
            <person name="Skirmuntt E.C."/>
            <person name="Katzourakis A."/>
            <person name="Burkitt-Gray L."/>
            <person name="Ray D.A."/>
            <person name="Sullivan K.A.M."/>
            <person name="Roscito J.G."/>
            <person name="Kirilenko B.M."/>
            <person name="Davalos L.M."/>
            <person name="Corthals A.P."/>
            <person name="Power M.L."/>
            <person name="Jones G."/>
            <person name="Ransome R.D."/>
            <person name="Dechmann D.K.N."/>
            <person name="Locatelli A.G."/>
            <person name="Puechmaille S.J."/>
            <person name="Fedrigo O."/>
            <person name="Jarvis E.D."/>
            <person name="Hiller M."/>
            <person name="Vernes S.C."/>
            <person name="Myers E.W."/>
            <person name="Teeling E.C."/>
        </authorList>
    </citation>
    <scope>NUCLEOTIDE SEQUENCE [LARGE SCALE GENOMIC DNA]</scope>
    <source>
        <strain evidence="1">MMolMol1</strain>
        <tissue evidence="1">Muscle</tissue>
    </source>
</reference>
<dbReference type="Proteomes" id="UP000550707">
    <property type="component" value="Unassembled WGS sequence"/>
</dbReference>
<keyword evidence="2" id="KW-1185">Reference proteome</keyword>
<dbReference type="EMBL" id="JACASF010000009">
    <property type="protein sequence ID" value="KAF6460487.1"/>
    <property type="molecule type" value="Genomic_DNA"/>
</dbReference>
<dbReference type="InParanoid" id="A0A7J8GKN0"/>
<name>A0A7J8GKN0_MOLMO</name>
<proteinExistence type="predicted"/>
<protein>
    <submittedName>
        <fullName evidence="1">Uncharacterized protein</fullName>
    </submittedName>
</protein>
<comment type="caution">
    <text evidence="1">The sequence shown here is derived from an EMBL/GenBank/DDBJ whole genome shotgun (WGS) entry which is preliminary data.</text>
</comment>